<organism evidence="4 5">
    <name type="scientific">Sungouiella intermedia</name>
    <dbReference type="NCBI Taxonomy" id="45354"/>
    <lineage>
        <taxon>Eukaryota</taxon>
        <taxon>Fungi</taxon>
        <taxon>Dikarya</taxon>
        <taxon>Ascomycota</taxon>
        <taxon>Saccharomycotina</taxon>
        <taxon>Pichiomycetes</taxon>
        <taxon>Metschnikowiaceae</taxon>
        <taxon>Sungouiella</taxon>
    </lineage>
</organism>
<dbReference type="GO" id="GO:0000045">
    <property type="term" value="P:autophagosome assembly"/>
    <property type="evidence" value="ECO:0007669"/>
    <property type="project" value="TreeGrafter"/>
</dbReference>
<gene>
    <name evidence="4" type="ORF">SAMEA4029010_CIC11G00000003010</name>
</gene>
<dbReference type="GO" id="GO:0000407">
    <property type="term" value="C:phagophore assembly site"/>
    <property type="evidence" value="ECO:0007669"/>
    <property type="project" value="TreeGrafter"/>
</dbReference>
<dbReference type="PANTHER" id="PTHR13292">
    <property type="entry name" value="AUTOPHAGY-RELATED PROTEIN 101"/>
    <property type="match status" value="1"/>
</dbReference>
<name>A0A1L0D5W3_9ASCO</name>
<evidence type="ECO:0000256" key="3">
    <source>
        <dbReference type="ARBA" id="ARBA00023006"/>
    </source>
</evidence>
<comment type="similarity">
    <text evidence="1">Belongs to the ATG101 family.</text>
</comment>
<evidence type="ECO:0000256" key="2">
    <source>
        <dbReference type="ARBA" id="ARBA00018874"/>
    </source>
</evidence>
<dbReference type="EMBL" id="LT635758">
    <property type="protein sequence ID" value="SGZ51400.1"/>
    <property type="molecule type" value="Genomic_DNA"/>
</dbReference>
<protein>
    <recommendedName>
        <fullName evidence="2">Autophagy-related protein 101</fullName>
    </recommendedName>
</protein>
<dbReference type="GO" id="GO:0019901">
    <property type="term" value="F:protein kinase binding"/>
    <property type="evidence" value="ECO:0007669"/>
    <property type="project" value="TreeGrafter"/>
</dbReference>
<accession>A0A1L0D5W3</accession>
<evidence type="ECO:0000313" key="4">
    <source>
        <dbReference type="EMBL" id="SGZ51400.1"/>
    </source>
</evidence>
<proteinExistence type="inferred from homology"/>
<dbReference type="AlphaFoldDB" id="A0A1L0D5W3"/>
<dbReference type="Proteomes" id="UP000182334">
    <property type="component" value="Chromosome III"/>
</dbReference>
<dbReference type="STRING" id="45354.A0A1L0D5W3"/>
<dbReference type="PANTHER" id="PTHR13292:SF0">
    <property type="entry name" value="AUTOPHAGY-RELATED PROTEIN 101"/>
    <property type="match status" value="1"/>
</dbReference>
<dbReference type="OrthoDB" id="10259639at2759"/>
<evidence type="ECO:0000256" key="1">
    <source>
        <dbReference type="ARBA" id="ARBA00007130"/>
    </source>
</evidence>
<dbReference type="Pfam" id="PF07855">
    <property type="entry name" value="ATG101"/>
    <property type="match status" value="1"/>
</dbReference>
<keyword evidence="5" id="KW-1185">Reference proteome</keyword>
<sequence length="173" mass="19350">MDIAYPMAANLPDLDSLIDTKIDELIRKDFGGPSVTQPRVGVLLVQFLDGNGKSKKKSSWFGHVTEDKPLTPWESWTLNVMCLPLGDVDLPGPGDQALNPAERLLQLSLLSFESALAEVMDLVDHHKHHIPPIMTLDVLPFPYEITIDPKREGTQQLTAEDESWGHYIKKIID</sequence>
<keyword evidence="3" id="KW-0072">Autophagy</keyword>
<evidence type="ECO:0000313" key="5">
    <source>
        <dbReference type="Proteomes" id="UP000182334"/>
    </source>
</evidence>
<dbReference type="InterPro" id="IPR012445">
    <property type="entry name" value="ATG101"/>
</dbReference>
<reference evidence="4 5" key="1">
    <citation type="submission" date="2016-10" db="EMBL/GenBank/DDBJ databases">
        <authorList>
            <person name="de Groot N.N."/>
        </authorList>
    </citation>
    <scope>NUCLEOTIDE SEQUENCE [LARGE SCALE GENOMIC DNA]</scope>
    <source>
        <strain evidence="4 5">CBS 141442</strain>
    </source>
</reference>
<dbReference type="GO" id="GO:1990316">
    <property type="term" value="C:Atg1/ULK1 kinase complex"/>
    <property type="evidence" value="ECO:0007669"/>
    <property type="project" value="TreeGrafter"/>
</dbReference>